<dbReference type="Pfam" id="PF01928">
    <property type="entry name" value="CYTH"/>
    <property type="match status" value="1"/>
</dbReference>
<protein>
    <recommendedName>
        <fullName evidence="1">CYTH domain-containing protein</fullName>
    </recommendedName>
</protein>
<dbReference type="InterPro" id="IPR008173">
    <property type="entry name" value="Adenylyl_cyclase_CyaB"/>
</dbReference>
<organism evidence="2 3">
    <name type="scientific">Candidatus Amesbacteria bacterium GW2011_GWA1_47_16</name>
    <dbReference type="NCBI Taxonomy" id="1618353"/>
    <lineage>
        <taxon>Bacteria</taxon>
        <taxon>Candidatus Amesiibacteriota</taxon>
    </lineage>
</organism>
<dbReference type="PROSITE" id="PS51707">
    <property type="entry name" value="CYTH"/>
    <property type="match status" value="1"/>
</dbReference>
<name>A0A0G1UE13_9BACT</name>
<sequence>MEEIEAKYLDIDPEGIQKKLLATGAVKKSEVLIRQKVYDYPDWRLDKMGAWIRLRDMGSKVTLAYKQRLGMKDGVANDAGMEEIEVAVGEFEKTAMIMEKAGFAIKFCEEKKRITYTKGNIVFDIDLWPVLPPYLEIEGPSWEAIDKAAEDLGLDPQKKKILSAMQIFDIYGLREKDFLVLTFEKQVKRQN</sequence>
<gene>
    <name evidence="2" type="ORF">UX87_C0009G0050</name>
</gene>
<dbReference type="InterPro" id="IPR033469">
    <property type="entry name" value="CYTH-like_dom_sf"/>
</dbReference>
<proteinExistence type="predicted"/>
<feature type="domain" description="CYTH" evidence="1">
    <location>
        <begin position="1"/>
        <end position="167"/>
    </location>
</feature>
<dbReference type="CDD" id="cd07890">
    <property type="entry name" value="CYTH-like_AC_IV-like"/>
    <property type="match status" value="1"/>
</dbReference>
<evidence type="ECO:0000259" key="1">
    <source>
        <dbReference type="PROSITE" id="PS51707"/>
    </source>
</evidence>
<accession>A0A0G1UE13</accession>
<reference evidence="2 3" key="1">
    <citation type="journal article" date="2015" name="Nature">
        <title>rRNA introns, odd ribosomes, and small enigmatic genomes across a large radiation of phyla.</title>
        <authorList>
            <person name="Brown C.T."/>
            <person name="Hug L.A."/>
            <person name="Thomas B.C."/>
            <person name="Sharon I."/>
            <person name="Castelle C.J."/>
            <person name="Singh A."/>
            <person name="Wilkins M.J."/>
            <person name="Williams K.H."/>
            <person name="Banfield J.F."/>
        </authorList>
    </citation>
    <scope>NUCLEOTIDE SEQUENCE [LARGE SCALE GENOMIC DNA]</scope>
</reference>
<dbReference type="EMBL" id="LCNV01000009">
    <property type="protein sequence ID" value="KKU64368.1"/>
    <property type="molecule type" value="Genomic_DNA"/>
</dbReference>
<evidence type="ECO:0000313" key="2">
    <source>
        <dbReference type="EMBL" id="KKU64368.1"/>
    </source>
</evidence>
<dbReference type="Gene3D" id="2.40.320.10">
    <property type="entry name" value="Hypothetical Protein Pfu-838710-001"/>
    <property type="match status" value="1"/>
</dbReference>
<evidence type="ECO:0000313" key="3">
    <source>
        <dbReference type="Proteomes" id="UP000034364"/>
    </source>
</evidence>
<dbReference type="Proteomes" id="UP000034364">
    <property type="component" value="Unassembled WGS sequence"/>
</dbReference>
<dbReference type="InterPro" id="IPR023577">
    <property type="entry name" value="CYTH_domain"/>
</dbReference>
<comment type="caution">
    <text evidence="2">The sequence shown here is derived from an EMBL/GenBank/DDBJ whole genome shotgun (WGS) entry which is preliminary data.</text>
</comment>
<dbReference type="SUPFAM" id="SSF55154">
    <property type="entry name" value="CYTH-like phosphatases"/>
    <property type="match status" value="1"/>
</dbReference>
<dbReference type="AlphaFoldDB" id="A0A0G1UE13"/>